<dbReference type="EMBL" id="LR216287">
    <property type="protein sequence ID" value="VFJ14849.1"/>
    <property type="molecule type" value="Genomic_DNA"/>
</dbReference>
<dbReference type="RefSeq" id="WP_134484943.1">
    <property type="nucleotide sequence ID" value="NZ_LR216287.1"/>
</dbReference>
<reference evidence="2 3" key="1">
    <citation type="submission" date="2019-02" db="EMBL/GenBank/DDBJ databases">
        <authorList>
            <person name="Lehtovirta-Morley E L."/>
        </authorList>
    </citation>
    <scope>NUCLEOTIDE SEQUENCE [LARGE SCALE GENOMIC DNA]</scope>
    <source>
        <strain evidence="2">NFRAN1</strain>
    </source>
</reference>
<dbReference type="AlphaFoldDB" id="A0A484IFB6"/>
<organism evidence="2 3">
    <name type="scientific">Candidatus Nitrosocosmicus franklandianus</name>
    <dbReference type="NCBI Taxonomy" id="1798806"/>
    <lineage>
        <taxon>Archaea</taxon>
        <taxon>Nitrososphaerota</taxon>
        <taxon>Nitrososphaeria</taxon>
        <taxon>Nitrososphaerales</taxon>
        <taxon>Nitrososphaeraceae</taxon>
        <taxon>Candidatus Nitrosocosmicus</taxon>
    </lineage>
</organism>
<evidence type="ECO:0000256" key="1">
    <source>
        <dbReference type="SAM" id="MobiDB-lite"/>
    </source>
</evidence>
<dbReference type="Proteomes" id="UP000294299">
    <property type="component" value="Chromosome NFRAN"/>
</dbReference>
<proteinExistence type="predicted"/>
<dbReference type="GeneID" id="39421707"/>
<protein>
    <submittedName>
        <fullName evidence="2">Uncharacterized protein</fullName>
    </submittedName>
</protein>
<feature type="region of interest" description="Disordered" evidence="1">
    <location>
        <begin position="85"/>
        <end position="159"/>
    </location>
</feature>
<evidence type="ECO:0000313" key="2">
    <source>
        <dbReference type="EMBL" id="VFJ14849.1"/>
    </source>
</evidence>
<feature type="compositionally biased region" description="Polar residues" evidence="1">
    <location>
        <begin position="129"/>
        <end position="143"/>
    </location>
</feature>
<evidence type="ECO:0000313" key="3">
    <source>
        <dbReference type="Proteomes" id="UP000294299"/>
    </source>
</evidence>
<name>A0A484IFB6_9ARCH</name>
<keyword evidence="3" id="KW-1185">Reference proteome</keyword>
<sequence>MMIGRTVLFALGFFVAVSSIASSTQFYDFIVMGKPISSQECTSDFWSKTCCWLDNEGGVIRKHCQTCLSDGYGGYTINCKTTKGPVAKPDFPAEPQEYDPRNEGGAVPGKPGTAAQDKSQSDEVIILRGQTQAESQTENTEPRQGTLIENLGVAEKNQD</sequence>
<gene>
    <name evidence="2" type="ORF">NFRAN_2527</name>
</gene>
<accession>A0A484IFB6</accession>
<dbReference type="OrthoDB" id="385553at2157"/>
<dbReference type="KEGG" id="nfn:NFRAN_2527"/>